<feature type="domain" description="HTH araC/xylS-type" evidence="4">
    <location>
        <begin position="160"/>
        <end position="257"/>
    </location>
</feature>
<protein>
    <submittedName>
        <fullName evidence="5">Urease operon transcriptional activator</fullName>
    </submittedName>
</protein>
<dbReference type="Gene3D" id="1.10.10.60">
    <property type="entry name" value="Homeodomain-like"/>
    <property type="match status" value="1"/>
</dbReference>
<dbReference type="GO" id="GO:0043565">
    <property type="term" value="F:sequence-specific DNA binding"/>
    <property type="evidence" value="ECO:0007669"/>
    <property type="project" value="InterPro"/>
</dbReference>
<dbReference type="GeneID" id="93395243"/>
<reference evidence="5 6" key="1">
    <citation type="submission" date="2018-06" db="EMBL/GenBank/DDBJ databases">
        <authorList>
            <consortium name="Pathogen Informatics"/>
            <person name="Doyle S."/>
        </authorList>
    </citation>
    <scope>NUCLEOTIDE SEQUENCE [LARGE SCALE GENOMIC DNA]</scope>
    <source>
        <strain evidence="5 6">NCTC10376</strain>
    </source>
</reference>
<evidence type="ECO:0000256" key="3">
    <source>
        <dbReference type="ARBA" id="ARBA00023163"/>
    </source>
</evidence>
<dbReference type="PROSITE" id="PS00041">
    <property type="entry name" value="HTH_ARAC_FAMILY_1"/>
    <property type="match status" value="1"/>
</dbReference>
<evidence type="ECO:0000256" key="2">
    <source>
        <dbReference type="ARBA" id="ARBA00023125"/>
    </source>
</evidence>
<dbReference type="Proteomes" id="UP000254331">
    <property type="component" value="Unassembled WGS sequence"/>
</dbReference>
<dbReference type="PANTHER" id="PTHR43280">
    <property type="entry name" value="ARAC-FAMILY TRANSCRIPTIONAL REGULATOR"/>
    <property type="match status" value="1"/>
</dbReference>
<dbReference type="PANTHER" id="PTHR43280:SF33">
    <property type="entry name" value="HTH-TYPE TRANSCRIPTIONAL REGULATOR APPY-RELATED"/>
    <property type="match status" value="1"/>
</dbReference>
<gene>
    <name evidence="5" type="primary">ureR_1</name>
    <name evidence="5" type="ORF">NCTC10376_00923</name>
</gene>
<dbReference type="SUPFAM" id="SSF46689">
    <property type="entry name" value="Homeodomain-like"/>
    <property type="match status" value="1"/>
</dbReference>
<proteinExistence type="predicted"/>
<evidence type="ECO:0000259" key="4">
    <source>
        <dbReference type="PROSITE" id="PS01124"/>
    </source>
</evidence>
<evidence type="ECO:0000313" key="5">
    <source>
        <dbReference type="EMBL" id="SUC15085.1"/>
    </source>
</evidence>
<organism evidence="5 6">
    <name type="scientific">Proteus vulgaris</name>
    <dbReference type="NCBI Taxonomy" id="585"/>
    <lineage>
        <taxon>Bacteria</taxon>
        <taxon>Pseudomonadati</taxon>
        <taxon>Pseudomonadota</taxon>
        <taxon>Gammaproteobacteria</taxon>
        <taxon>Enterobacterales</taxon>
        <taxon>Morganellaceae</taxon>
        <taxon>Proteus</taxon>
    </lineage>
</organism>
<dbReference type="AlphaFoldDB" id="A0A379F655"/>
<dbReference type="PROSITE" id="PS01124">
    <property type="entry name" value="HTH_ARAC_FAMILY_2"/>
    <property type="match status" value="1"/>
</dbReference>
<sequence length="263" mass="30785">MENSYFHLKNLTLSNYIMLLTKDSEIRIETNSLKKTIDKNSIALISKDIKFDVYFSNINKPTLIYLSCDTLRDALKINLASNHLKIKENKNSIENNILIKKAQPEDILLFNKLKSKFNNEIITSEKIEHSHILKLAYLLSGLEINIMSFIYEMYNSSYTEKIINIISEDLSYEWTIKDISKRLYIGTSSLRKKLETEKTSFTRILTKTRMEHAINLLTTTNLNINTISNKLGYKTTSYFIKKFKEYYKSTPKKLLKNHRIGIK</sequence>
<dbReference type="InterPro" id="IPR009057">
    <property type="entry name" value="Homeodomain-like_sf"/>
</dbReference>
<keyword evidence="1" id="KW-0805">Transcription regulation</keyword>
<evidence type="ECO:0000256" key="1">
    <source>
        <dbReference type="ARBA" id="ARBA00023015"/>
    </source>
</evidence>
<keyword evidence="3" id="KW-0804">Transcription</keyword>
<accession>A0A379F655</accession>
<evidence type="ECO:0000313" key="6">
    <source>
        <dbReference type="Proteomes" id="UP000254331"/>
    </source>
</evidence>
<dbReference type="InterPro" id="IPR018060">
    <property type="entry name" value="HTH_AraC"/>
</dbReference>
<dbReference type="GO" id="GO:0003700">
    <property type="term" value="F:DNA-binding transcription factor activity"/>
    <property type="evidence" value="ECO:0007669"/>
    <property type="project" value="InterPro"/>
</dbReference>
<dbReference type="RefSeq" id="WP_036932656.1">
    <property type="nucleotide sequence ID" value="NZ_CABMNT010000002.1"/>
</dbReference>
<keyword evidence="2" id="KW-0238">DNA-binding</keyword>
<dbReference type="InterPro" id="IPR018062">
    <property type="entry name" value="HTH_AraC-typ_CS"/>
</dbReference>
<dbReference type="Pfam" id="PF12833">
    <property type="entry name" value="HTH_18"/>
    <property type="match status" value="1"/>
</dbReference>
<dbReference type="EMBL" id="UGTW01000001">
    <property type="protein sequence ID" value="SUC15085.1"/>
    <property type="molecule type" value="Genomic_DNA"/>
</dbReference>
<name>A0A379F655_PROVU</name>
<dbReference type="OrthoDB" id="9783876at2"/>
<dbReference type="SMART" id="SM00342">
    <property type="entry name" value="HTH_ARAC"/>
    <property type="match status" value="1"/>
</dbReference>